<name>A0ABS0QGR2_THEVU</name>
<dbReference type="Proteomes" id="UP000641910">
    <property type="component" value="Unassembled WGS sequence"/>
</dbReference>
<comment type="caution">
    <text evidence="3">The sequence shown here is derived from an EMBL/GenBank/DDBJ whole genome shotgun (WGS) entry which is preliminary data.</text>
</comment>
<feature type="region of interest" description="Disordered" evidence="1">
    <location>
        <begin position="210"/>
        <end position="229"/>
    </location>
</feature>
<protein>
    <recommendedName>
        <fullName evidence="5">Anti-sigma factor</fullName>
    </recommendedName>
</protein>
<evidence type="ECO:0008006" key="5">
    <source>
        <dbReference type="Google" id="ProtNLM"/>
    </source>
</evidence>
<keyword evidence="4" id="KW-1185">Reference proteome</keyword>
<keyword evidence="2" id="KW-0812">Transmembrane</keyword>
<keyword evidence="2" id="KW-1133">Transmembrane helix</keyword>
<evidence type="ECO:0000313" key="3">
    <source>
        <dbReference type="EMBL" id="MBH8588428.1"/>
    </source>
</evidence>
<evidence type="ECO:0000256" key="1">
    <source>
        <dbReference type="SAM" id="MobiDB-lite"/>
    </source>
</evidence>
<dbReference type="EMBL" id="JAECVU010000003">
    <property type="protein sequence ID" value="MBH8588428.1"/>
    <property type="molecule type" value="Genomic_DNA"/>
</dbReference>
<evidence type="ECO:0000256" key="2">
    <source>
        <dbReference type="SAM" id="Phobius"/>
    </source>
</evidence>
<keyword evidence="2" id="KW-0472">Membrane</keyword>
<reference evidence="3 4" key="1">
    <citation type="submission" date="2020-12" db="EMBL/GenBank/DDBJ databases">
        <title>WGS of Thermoactinomyces spp.</title>
        <authorList>
            <person name="Cheng K."/>
        </authorList>
    </citation>
    <scope>NUCLEOTIDE SEQUENCE [LARGE SCALE GENOMIC DNA]</scope>
    <source>
        <strain evidence="4">CICC 10650\ACCC 41061</strain>
    </source>
</reference>
<gene>
    <name evidence="3" type="ORF">I8U22_06285</name>
</gene>
<dbReference type="RefSeq" id="WP_037994576.1">
    <property type="nucleotide sequence ID" value="NZ_CP036487.1"/>
</dbReference>
<organism evidence="3 4">
    <name type="scientific">Thermoactinomyces vulgaris</name>
    <dbReference type="NCBI Taxonomy" id="2026"/>
    <lineage>
        <taxon>Bacteria</taxon>
        <taxon>Bacillati</taxon>
        <taxon>Bacillota</taxon>
        <taxon>Bacilli</taxon>
        <taxon>Bacillales</taxon>
        <taxon>Thermoactinomycetaceae</taxon>
        <taxon>Thermoactinomyces</taxon>
    </lineage>
</organism>
<feature type="transmembrane region" description="Helical" evidence="2">
    <location>
        <begin position="88"/>
        <end position="111"/>
    </location>
</feature>
<evidence type="ECO:0000313" key="4">
    <source>
        <dbReference type="Proteomes" id="UP000641910"/>
    </source>
</evidence>
<feature type="compositionally biased region" description="Basic and acidic residues" evidence="1">
    <location>
        <begin position="220"/>
        <end position="229"/>
    </location>
</feature>
<sequence>MADEKINEWVQRDLDDDLSEAEKKMLNKHLAESVKDRENAEKLMEVSRQLSLLPKVDPPRDIVGDVLAQIDQEEASRLKREASVRRRFGWPLAAKALAAVVVIGFIGFYAWMNFQPAEKENGTFMGDSTPKEEVNVLMEKTDGPAPDGESGAQVWSPDETYQAEWRQGTLVVTKADGTIQFERSFAGTGARLQKIEWLTDQTLKMTIQEDQKAPQSITIDVEKKEEVHH</sequence>
<accession>A0ABS0QGR2</accession>
<proteinExistence type="predicted"/>